<dbReference type="PATRIC" id="fig|471514.4.peg.3253"/>
<dbReference type="FunFam" id="3.40.50.1980:FF:000026">
    <property type="entry name" value="Histidinol dehydrogenase"/>
    <property type="match status" value="1"/>
</dbReference>
<dbReference type="EMBL" id="LJCO01000044">
    <property type="protein sequence ID" value="KPV43895.1"/>
    <property type="molecule type" value="Genomic_DNA"/>
</dbReference>
<dbReference type="InterPro" id="IPR016161">
    <property type="entry name" value="Ald_DH/histidinol_DH"/>
</dbReference>
<comment type="pathway">
    <text evidence="8">Amino-acid biosynthesis; L-histidine biosynthesis; L-histidine from 5-phospho-alpha-D-ribose 1-diphosphate: step 9/9.</text>
</comment>
<dbReference type="PANTHER" id="PTHR21256">
    <property type="entry name" value="HISTIDINOL DEHYDROGENASE HDH"/>
    <property type="match status" value="1"/>
</dbReference>
<dbReference type="EC" id="1.1.1.23" evidence="3 8"/>
<dbReference type="SUPFAM" id="SSF53720">
    <property type="entry name" value="ALDH-like"/>
    <property type="match status" value="1"/>
</dbReference>
<evidence type="ECO:0000256" key="14">
    <source>
        <dbReference type="RuleBase" id="RU004175"/>
    </source>
</evidence>
<evidence type="ECO:0000313" key="15">
    <source>
        <dbReference type="EMBL" id="KPV43895.1"/>
    </source>
</evidence>
<dbReference type="OrthoDB" id="9805269at2"/>
<dbReference type="UniPathway" id="UPA00031">
    <property type="reaction ID" value="UER00014"/>
</dbReference>
<dbReference type="CDD" id="cd06572">
    <property type="entry name" value="Histidinol_dh"/>
    <property type="match status" value="1"/>
</dbReference>
<comment type="catalytic activity">
    <reaction evidence="7 8">
        <text>L-histidinol + 2 NAD(+) + H2O = L-histidine + 2 NADH + 3 H(+)</text>
        <dbReference type="Rhea" id="RHEA:20641"/>
        <dbReference type="ChEBI" id="CHEBI:15377"/>
        <dbReference type="ChEBI" id="CHEBI:15378"/>
        <dbReference type="ChEBI" id="CHEBI:57540"/>
        <dbReference type="ChEBI" id="CHEBI:57595"/>
        <dbReference type="ChEBI" id="CHEBI:57699"/>
        <dbReference type="ChEBI" id="CHEBI:57945"/>
        <dbReference type="EC" id="1.1.1.23"/>
    </reaction>
</comment>
<feature type="binding site" evidence="8 13">
    <location>
        <position position="261"/>
    </location>
    <ligand>
        <name>Zn(2+)</name>
        <dbReference type="ChEBI" id="CHEBI:29105"/>
    </ligand>
</feature>
<feature type="binding site" evidence="8 11">
    <location>
        <position position="130"/>
    </location>
    <ligand>
        <name>NAD(+)</name>
        <dbReference type="ChEBI" id="CHEBI:57540"/>
    </ligand>
</feature>
<dbReference type="HAMAP" id="MF_01024">
    <property type="entry name" value="HisD"/>
    <property type="match status" value="1"/>
</dbReference>
<dbReference type="STRING" id="471514.AN477_10050"/>
<accession>A0A0P9CLK5</accession>
<evidence type="ECO:0000313" key="16">
    <source>
        <dbReference type="Proteomes" id="UP000050482"/>
    </source>
</evidence>
<dbReference type="PANTHER" id="PTHR21256:SF2">
    <property type="entry name" value="HISTIDINE BIOSYNTHESIS TRIFUNCTIONAL PROTEIN"/>
    <property type="match status" value="1"/>
</dbReference>
<dbReference type="GO" id="GO:0051287">
    <property type="term" value="F:NAD binding"/>
    <property type="evidence" value="ECO:0007669"/>
    <property type="project" value="InterPro"/>
</dbReference>
<comment type="function">
    <text evidence="1 8">Catalyzes the sequential NAD-dependent oxidations of L-histidinol to L-histidinaldehyde and then to L-histidine.</text>
</comment>
<dbReference type="GO" id="GO:0005829">
    <property type="term" value="C:cytosol"/>
    <property type="evidence" value="ECO:0007669"/>
    <property type="project" value="TreeGrafter"/>
</dbReference>
<organism evidence="15 16">
    <name type="scientific">Alicyclobacillus ferrooxydans</name>
    <dbReference type="NCBI Taxonomy" id="471514"/>
    <lineage>
        <taxon>Bacteria</taxon>
        <taxon>Bacillati</taxon>
        <taxon>Bacillota</taxon>
        <taxon>Bacilli</taxon>
        <taxon>Bacillales</taxon>
        <taxon>Alicyclobacillaceae</taxon>
        <taxon>Alicyclobacillus</taxon>
    </lineage>
</organism>
<feature type="binding site" evidence="8 12">
    <location>
        <position position="264"/>
    </location>
    <ligand>
        <name>substrate</name>
    </ligand>
</feature>
<dbReference type="FunFam" id="3.40.50.1980:FF:000001">
    <property type="entry name" value="Histidinol dehydrogenase"/>
    <property type="match status" value="1"/>
</dbReference>
<dbReference type="Gene3D" id="1.20.5.1300">
    <property type="match status" value="1"/>
</dbReference>
<dbReference type="Pfam" id="PF00815">
    <property type="entry name" value="Histidinol_dh"/>
    <property type="match status" value="1"/>
</dbReference>
<dbReference type="PROSITE" id="PS00611">
    <property type="entry name" value="HISOL_DEHYDROGENASE"/>
    <property type="match status" value="1"/>
</dbReference>
<feature type="binding site" evidence="8 12">
    <location>
        <position position="261"/>
    </location>
    <ligand>
        <name>substrate</name>
    </ligand>
</feature>
<feature type="binding site" evidence="8 12">
    <location>
        <position position="422"/>
    </location>
    <ligand>
        <name>substrate</name>
    </ligand>
</feature>
<feature type="binding site" evidence="8 12">
    <location>
        <position position="239"/>
    </location>
    <ligand>
        <name>substrate</name>
    </ligand>
</feature>
<feature type="active site" description="Proton acceptor" evidence="8 10">
    <location>
        <position position="329"/>
    </location>
</feature>
<evidence type="ECO:0000256" key="7">
    <source>
        <dbReference type="ARBA" id="ARBA00049489"/>
    </source>
</evidence>
<proteinExistence type="inferred from homology"/>
<evidence type="ECO:0000256" key="12">
    <source>
        <dbReference type="PIRSR" id="PIRSR000099-3"/>
    </source>
</evidence>
<dbReference type="InterPro" id="IPR012131">
    <property type="entry name" value="Hstdl_DH"/>
</dbReference>
<gene>
    <name evidence="8" type="primary">hisD</name>
    <name evidence="15" type="ORF">AN477_10050</name>
</gene>
<keyword evidence="8 11" id="KW-0520">NAD</keyword>
<feature type="binding site" evidence="8 11">
    <location>
        <position position="193"/>
    </location>
    <ligand>
        <name>NAD(+)</name>
        <dbReference type="ChEBI" id="CHEBI:57540"/>
    </ligand>
</feature>
<dbReference type="GO" id="GO:0004399">
    <property type="term" value="F:histidinol dehydrogenase activity"/>
    <property type="evidence" value="ECO:0007669"/>
    <property type="project" value="UniProtKB-UniRule"/>
</dbReference>
<feature type="binding site" evidence="8 12">
    <location>
        <position position="330"/>
    </location>
    <ligand>
        <name>substrate</name>
    </ligand>
</feature>
<name>A0A0P9CLK5_9BACL</name>
<comment type="cofactor">
    <cofactor evidence="8 13">
        <name>Zn(2+)</name>
        <dbReference type="ChEBI" id="CHEBI:29105"/>
    </cofactor>
    <text evidence="8 13">Binds 1 zinc ion per subunit.</text>
</comment>
<keyword evidence="5 8" id="KW-0862">Zinc</keyword>
<evidence type="ECO:0000256" key="5">
    <source>
        <dbReference type="ARBA" id="ARBA00022833"/>
    </source>
</evidence>
<feature type="active site" description="Proton acceptor" evidence="8 10">
    <location>
        <position position="330"/>
    </location>
</feature>
<evidence type="ECO:0000256" key="6">
    <source>
        <dbReference type="ARBA" id="ARBA00023002"/>
    </source>
</evidence>
<evidence type="ECO:0000256" key="11">
    <source>
        <dbReference type="PIRSR" id="PIRSR000099-2"/>
    </source>
</evidence>
<dbReference type="RefSeq" id="WP_054969021.1">
    <property type="nucleotide sequence ID" value="NZ_LJCO01000044.1"/>
</dbReference>
<keyword evidence="16" id="KW-1185">Reference proteome</keyword>
<keyword evidence="6 8" id="KW-0560">Oxidoreductase</keyword>
<dbReference type="Proteomes" id="UP000050482">
    <property type="component" value="Unassembled WGS sequence"/>
</dbReference>
<dbReference type="InterPro" id="IPR001692">
    <property type="entry name" value="Histidinol_DH_CS"/>
</dbReference>
<evidence type="ECO:0000256" key="1">
    <source>
        <dbReference type="ARBA" id="ARBA00003850"/>
    </source>
</evidence>
<evidence type="ECO:0000256" key="9">
    <source>
        <dbReference type="PIRNR" id="PIRNR000099"/>
    </source>
</evidence>
<dbReference type="GO" id="GO:0000105">
    <property type="term" value="P:L-histidine biosynthetic process"/>
    <property type="evidence" value="ECO:0007669"/>
    <property type="project" value="UniProtKB-UniRule"/>
</dbReference>
<keyword evidence="8" id="KW-0028">Amino-acid biosynthesis</keyword>
<keyword evidence="8" id="KW-0368">Histidine biosynthesis</keyword>
<evidence type="ECO:0000256" key="8">
    <source>
        <dbReference type="HAMAP-Rule" id="MF_01024"/>
    </source>
</evidence>
<comment type="caution">
    <text evidence="15">The sequence shown here is derived from an EMBL/GenBank/DDBJ whole genome shotgun (WGS) entry which is preliminary data.</text>
</comment>
<evidence type="ECO:0000256" key="2">
    <source>
        <dbReference type="ARBA" id="ARBA00010178"/>
    </source>
</evidence>
<dbReference type="NCBIfam" id="TIGR00069">
    <property type="entry name" value="hisD"/>
    <property type="match status" value="1"/>
</dbReference>
<feature type="binding site" evidence="8 13">
    <location>
        <position position="422"/>
    </location>
    <ligand>
        <name>Zn(2+)</name>
        <dbReference type="ChEBI" id="CHEBI:29105"/>
    </ligand>
</feature>
<evidence type="ECO:0000256" key="10">
    <source>
        <dbReference type="PIRSR" id="PIRSR000099-1"/>
    </source>
</evidence>
<reference evidence="15 16" key="1">
    <citation type="submission" date="2015-09" db="EMBL/GenBank/DDBJ databases">
        <title>Draft genome sequence of Alicyclobacillus ferrooxydans DSM 22381.</title>
        <authorList>
            <person name="Hemp J."/>
        </authorList>
    </citation>
    <scope>NUCLEOTIDE SEQUENCE [LARGE SCALE GENOMIC DNA]</scope>
    <source>
        <strain evidence="15 16">TC-34</strain>
    </source>
</reference>
<dbReference type="PIRSF" id="PIRSF000099">
    <property type="entry name" value="Histidinol_dh"/>
    <property type="match status" value="1"/>
</dbReference>
<dbReference type="Gene3D" id="3.40.50.1980">
    <property type="entry name" value="Nitrogenase molybdenum iron protein domain"/>
    <property type="match status" value="2"/>
</dbReference>
<evidence type="ECO:0000256" key="3">
    <source>
        <dbReference type="ARBA" id="ARBA00012965"/>
    </source>
</evidence>
<evidence type="ECO:0000256" key="4">
    <source>
        <dbReference type="ARBA" id="ARBA00022723"/>
    </source>
</evidence>
<dbReference type="GO" id="GO:0008270">
    <property type="term" value="F:zinc ion binding"/>
    <property type="evidence" value="ECO:0007669"/>
    <property type="project" value="UniProtKB-UniRule"/>
</dbReference>
<comment type="similarity">
    <text evidence="2 8 9 14">Belongs to the histidinol dehydrogenase family.</text>
</comment>
<feature type="binding site" evidence="8 12">
    <location>
        <position position="363"/>
    </location>
    <ligand>
        <name>substrate</name>
    </ligand>
</feature>
<dbReference type="AlphaFoldDB" id="A0A0P9CLK5"/>
<keyword evidence="4 8" id="KW-0479">Metal-binding</keyword>
<feature type="binding site" evidence="8 13">
    <location>
        <position position="264"/>
    </location>
    <ligand>
        <name>Zn(2+)</name>
        <dbReference type="ChEBI" id="CHEBI:29105"/>
    </ligand>
</feature>
<evidence type="ECO:0000256" key="13">
    <source>
        <dbReference type="PIRSR" id="PIRSR000099-4"/>
    </source>
</evidence>
<feature type="binding site" evidence="8 12">
    <location>
        <position position="417"/>
    </location>
    <ligand>
        <name>substrate</name>
    </ligand>
</feature>
<feature type="binding site" evidence="8 11">
    <location>
        <position position="216"/>
    </location>
    <ligand>
        <name>NAD(+)</name>
        <dbReference type="ChEBI" id="CHEBI:57540"/>
    </ligand>
</feature>
<protein>
    <recommendedName>
        <fullName evidence="3 8">Histidinol dehydrogenase</fullName>
        <shortName evidence="8">HDH</shortName>
        <ecNumber evidence="3 8">1.1.1.23</ecNumber>
    </recommendedName>
</protein>
<feature type="binding site" evidence="8 13">
    <location>
        <position position="363"/>
    </location>
    <ligand>
        <name>Zn(2+)</name>
        <dbReference type="ChEBI" id="CHEBI:29105"/>
    </ligand>
</feature>
<sequence>MGANAVKLRRESAALFQWRRTSDTDEAAMKTVKEIIDTVKAEGDDALRRWTAKLDYPGAEDVNFRLHVPPAVLETAWNQLDVSLQEALSAAADRIRRFHESQLQGAVEISDGDGAVVGMVWRPIARAGVYAPGGRAAYPSTVLMNVIPAQVAGVGEIVLVSPPQRETGLPHPLVMAAAHHLGVHEVYCVGGAQAIAALAYGTQSVPRVDKLAGPGNLYVALAKRAVMGDVGVDSIAGPSEVFIVADETANPAYIAADMLAQAEHDPEAGAVCVTTASGLADAIEAELERQLAELPRKEIAQTALENWGAIVTAGSIGEAIAVVNESAPEHVELLIHDADQYLGDVQQAGAVFLGAFTPEPVGDYYAGSNHVLPTHGTARFTSGLGVADFQRRMTYVTYQQRTLEAHAAHIMALAAAEGLDAHARSIAVRLTDANTPGKGER</sequence>
<dbReference type="PRINTS" id="PR00083">
    <property type="entry name" value="HOLDHDRGNASE"/>
</dbReference>
<dbReference type="InterPro" id="IPR022695">
    <property type="entry name" value="Histidinol_DH_monofunct"/>
</dbReference>